<dbReference type="Gene3D" id="3.40.50.150">
    <property type="entry name" value="Vaccinia Virus protein VP39"/>
    <property type="match status" value="1"/>
</dbReference>
<name>A0A370HK70_9HYPH</name>
<organism evidence="4 5">
    <name type="scientific">Microvirga subterranea</name>
    <dbReference type="NCBI Taxonomy" id="186651"/>
    <lineage>
        <taxon>Bacteria</taxon>
        <taxon>Pseudomonadati</taxon>
        <taxon>Pseudomonadota</taxon>
        <taxon>Alphaproteobacteria</taxon>
        <taxon>Hyphomicrobiales</taxon>
        <taxon>Methylobacteriaceae</taxon>
        <taxon>Microvirga</taxon>
    </lineage>
</organism>
<dbReference type="Pfam" id="PF13489">
    <property type="entry name" value="Methyltransf_23"/>
    <property type="match status" value="1"/>
</dbReference>
<dbReference type="GO" id="GO:0008168">
    <property type="term" value="F:methyltransferase activity"/>
    <property type="evidence" value="ECO:0007669"/>
    <property type="project" value="UniProtKB-KW"/>
</dbReference>
<evidence type="ECO:0000256" key="2">
    <source>
        <dbReference type="ARBA" id="ARBA00022679"/>
    </source>
</evidence>
<protein>
    <submittedName>
        <fullName evidence="4">Methyltransferase family protein</fullName>
    </submittedName>
</protein>
<evidence type="ECO:0000256" key="1">
    <source>
        <dbReference type="ARBA" id="ARBA00022603"/>
    </source>
</evidence>
<dbReference type="EMBL" id="QQBB01000005">
    <property type="protein sequence ID" value="RDI58817.1"/>
    <property type="molecule type" value="Genomic_DNA"/>
</dbReference>
<evidence type="ECO:0000313" key="4">
    <source>
        <dbReference type="EMBL" id="RDI58817.1"/>
    </source>
</evidence>
<gene>
    <name evidence="4" type="ORF">DES45_105342</name>
</gene>
<comment type="caution">
    <text evidence="4">The sequence shown here is derived from an EMBL/GenBank/DDBJ whole genome shotgun (WGS) entry which is preliminary data.</text>
</comment>
<dbReference type="GO" id="GO:0032259">
    <property type="term" value="P:methylation"/>
    <property type="evidence" value="ECO:0007669"/>
    <property type="project" value="UniProtKB-KW"/>
</dbReference>
<dbReference type="CDD" id="cd02440">
    <property type="entry name" value="AdoMet_MTases"/>
    <property type="match status" value="1"/>
</dbReference>
<keyword evidence="2 4" id="KW-0808">Transferase</keyword>
<proteinExistence type="predicted"/>
<evidence type="ECO:0000256" key="3">
    <source>
        <dbReference type="ARBA" id="ARBA00022691"/>
    </source>
</evidence>
<keyword evidence="1 4" id="KW-0489">Methyltransferase</keyword>
<keyword evidence="5" id="KW-1185">Reference proteome</keyword>
<evidence type="ECO:0000313" key="5">
    <source>
        <dbReference type="Proteomes" id="UP000254925"/>
    </source>
</evidence>
<dbReference type="AlphaFoldDB" id="A0A370HK70"/>
<dbReference type="PANTHER" id="PTHR43464">
    <property type="entry name" value="METHYLTRANSFERASE"/>
    <property type="match status" value="1"/>
</dbReference>
<accession>A0A370HK70</accession>
<dbReference type="Proteomes" id="UP000254925">
    <property type="component" value="Unassembled WGS sequence"/>
</dbReference>
<dbReference type="InterPro" id="IPR029063">
    <property type="entry name" value="SAM-dependent_MTases_sf"/>
</dbReference>
<dbReference type="PANTHER" id="PTHR43464:SF19">
    <property type="entry name" value="UBIQUINONE BIOSYNTHESIS O-METHYLTRANSFERASE, MITOCHONDRIAL"/>
    <property type="match status" value="1"/>
</dbReference>
<reference evidence="4 5" key="1">
    <citation type="submission" date="2018-07" db="EMBL/GenBank/DDBJ databases">
        <title>Genomic Encyclopedia of Type Strains, Phase IV (KMG-IV): sequencing the most valuable type-strain genomes for metagenomic binning, comparative biology and taxonomic classification.</title>
        <authorList>
            <person name="Goeker M."/>
        </authorList>
    </citation>
    <scope>NUCLEOTIDE SEQUENCE [LARGE SCALE GENOMIC DNA]</scope>
    <source>
        <strain evidence="4 5">DSM 14364</strain>
    </source>
</reference>
<dbReference type="OrthoDB" id="1853779at2"/>
<dbReference type="SUPFAM" id="SSF53335">
    <property type="entry name" value="S-adenosyl-L-methionine-dependent methyltransferases"/>
    <property type="match status" value="1"/>
</dbReference>
<dbReference type="RefSeq" id="WP_114770804.1">
    <property type="nucleotide sequence ID" value="NZ_QQBB01000005.1"/>
</dbReference>
<keyword evidence="3" id="KW-0949">S-adenosyl-L-methionine</keyword>
<sequence>MNAHFDLKAERSEVAPEGFDSARLTQLMNEISRNDELPCPAPENVYVGDGDYRAIGLEYLGHYVRLGGLKSSDRVLDIGCGIGRMAVPLTQYLDPNHAFYEGVDPVNEGIEWCVQNITSAYPNFRFCRVDVAHELYNPGGAIPGHEVVLPFAGSRFDFVTMVSVATHLPASEITAYAREVMRLLVPGGRLFLTAFLVTPEDTASDKARPRFLKGEKAGTWIADPAAPLGAIGFDNGIIQDILKNAGLEIRRVSFGHWRGVESTHYQDVIIAIKPEHVA</sequence>